<sequence length="76" mass="8614">MATVIIPKYNLKHDMRSAPEVLLIEVVQRGRTAATCNTEVTATVAPLCIYRVLRISRWRCSTRSPDDSTTTTQRHL</sequence>
<name>A0A1D1W8V9_RAMVA</name>
<protein>
    <submittedName>
        <fullName evidence="1">Uncharacterized protein</fullName>
    </submittedName>
</protein>
<proteinExistence type="predicted"/>
<dbReference type="EMBL" id="BDGG01000016">
    <property type="protein sequence ID" value="GAV07954.1"/>
    <property type="molecule type" value="Genomic_DNA"/>
</dbReference>
<organism evidence="1 2">
    <name type="scientific">Ramazzottius varieornatus</name>
    <name type="common">Water bear</name>
    <name type="synonym">Tardigrade</name>
    <dbReference type="NCBI Taxonomy" id="947166"/>
    <lineage>
        <taxon>Eukaryota</taxon>
        <taxon>Metazoa</taxon>
        <taxon>Ecdysozoa</taxon>
        <taxon>Tardigrada</taxon>
        <taxon>Eutardigrada</taxon>
        <taxon>Parachela</taxon>
        <taxon>Hypsibioidea</taxon>
        <taxon>Ramazzottiidae</taxon>
        <taxon>Ramazzottius</taxon>
    </lineage>
</organism>
<dbReference type="Proteomes" id="UP000186922">
    <property type="component" value="Unassembled WGS sequence"/>
</dbReference>
<dbReference type="AlphaFoldDB" id="A0A1D1W8V9"/>
<evidence type="ECO:0000313" key="1">
    <source>
        <dbReference type="EMBL" id="GAV07954.1"/>
    </source>
</evidence>
<gene>
    <name evidence="1" type="primary">RvY_17727-1</name>
    <name evidence="1" type="synonym">RvY_17727.1</name>
    <name evidence="1" type="ORF">RvY_17727</name>
</gene>
<reference evidence="1 2" key="1">
    <citation type="journal article" date="2016" name="Nat. Commun.">
        <title>Extremotolerant tardigrade genome and improved radiotolerance of human cultured cells by tardigrade-unique protein.</title>
        <authorList>
            <person name="Hashimoto T."/>
            <person name="Horikawa D.D."/>
            <person name="Saito Y."/>
            <person name="Kuwahara H."/>
            <person name="Kozuka-Hata H."/>
            <person name="Shin-I T."/>
            <person name="Minakuchi Y."/>
            <person name="Ohishi K."/>
            <person name="Motoyama A."/>
            <person name="Aizu T."/>
            <person name="Enomoto A."/>
            <person name="Kondo K."/>
            <person name="Tanaka S."/>
            <person name="Hara Y."/>
            <person name="Koshikawa S."/>
            <person name="Sagara H."/>
            <person name="Miura T."/>
            <person name="Yokobori S."/>
            <person name="Miyagawa K."/>
            <person name="Suzuki Y."/>
            <person name="Kubo T."/>
            <person name="Oyama M."/>
            <person name="Kohara Y."/>
            <person name="Fujiyama A."/>
            <person name="Arakawa K."/>
            <person name="Katayama T."/>
            <person name="Toyoda A."/>
            <person name="Kunieda T."/>
        </authorList>
    </citation>
    <scope>NUCLEOTIDE SEQUENCE [LARGE SCALE GENOMIC DNA]</scope>
    <source>
        <strain evidence="1 2">YOKOZUNA-1</strain>
    </source>
</reference>
<comment type="caution">
    <text evidence="1">The sequence shown here is derived from an EMBL/GenBank/DDBJ whole genome shotgun (WGS) entry which is preliminary data.</text>
</comment>
<accession>A0A1D1W8V9</accession>
<evidence type="ECO:0000313" key="2">
    <source>
        <dbReference type="Proteomes" id="UP000186922"/>
    </source>
</evidence>
<keyword evidence="2" id="KW-1185">Reference proteome</keyword>